<dbReference type="STRING" id="1408657.A0A0W4ZW48"/>
<reference evidence="5" key="1">
    <citation type="journal article" date="2016" name="Nat. Commun.">
        <title>Genome analysis of three Pneumocystis species reveals adaptation mechanisms to life exclusively in mammalian hosts.</title>
        <authorList>
            <person name="Ma L."/>
            <person name="Chen Z."/>
            <person name="Huang D.W."/>
            <person name="Kutty G."/>
            <person name="Ishihara M."/>
            <person name="Wang H."/>
            <person name="Abouelleil A."/>
            <person name="Bishop L."/>
            <person name="Davey E."/>
            <person name="Deng R."/>
            <person name="Deng X."/>
            <person name="Fan L."/>
            <person name="Fantoni G."/>
            <person name="Fitzgerald M."/>
            <person name="Gogineni E."/>
            <person name="Goldberg J.M."/>
            <person name="Handley G."/>
            <person name="Hu X."/>
            <person name="Huber C."/>
            <person name="Jiao X."/>
            <person name="Jones K."/>
            <person name="Levin J.Z."/>
            <person name="Liu Y."/>
            <person name="Macdonald P."/>
            <person name="Melnikov A."/>
            <person name="Raley C."/>
            <person name="Sassi M."/>
            <person name="Sherman B.T."/>
            <person name="Song X."/>
            <person name="Sykes S."/>
            <person name="Tran B."/>
            <person name="Walsh L."/>
            <person name="Xia Y."/>
            <person name="Yang J."/>
            <person name="Young S."/>
            <person name="Zeng Q."/>
            <person name="Zheng X."/>
            <person name="Stephens R."/>
            <person name="Nusbaum C."/>
            <person name="Birren B.W."/>
            <person name="Azadi P."/>
            <person name="Lempicki R.A."/>
            <person name="Cuomo C.A."/>
            <person name="Kovacs J.A."/>
        </authorList>
    </citation>
    <scope>NUCLEOTIDE SEQUENCE [LARGE SCALE GENOMIC DNA]</scope>
    <source>
        <strain evidence="5">RU7</strain>
    </source>
</reference>
<dbReference type="PANTHER" id="PTHR28042">
    <property type="entry name" value="E3 UBIQUITIN-PROTEIN LIGASE COMPLEX SLX5-SLX8 SUBUNIT SLX5"/>
    <property type="match status" value="1"/>
</dbReference>
<accession>A0A0W4ZW48</accession>
<keyword evidence="1" id="KW-0479">Metal-binding</keyword>
<gene>
    <name evidence="4" type="ORF">T551_00086</name>
</gene>
<dbReference type="OrthoDB" id="2398441at2759"/>
<dbReference type="PROSITE" id="PS00518">
    <property type="entry name" value="ZF_RING_1"/>
    <property type="match status" value="1"/>
</dbReference>
<dbReference type="RefSeq" id="XP_018231293.1">
    <property type="nucleotide sequence ID" value="XM_018372353.1"/>
</dbReference>
<evidence type="ECO:0000256" key="3">
    <source>
        <dbReference type="ARBA" id="ARBA00022833"/>
    </source>
</evidence>
<organism evidence="4 5">
    <name type="scientific">Pneumocystis jirovecii (strain RU7)</name>
    <name type="common">Human pneumocystis pneumonia agent</name>
    <dbReference type="NCBI Taxonomy" id="1408657"/>
    <lineage>
        <taxon>Eukaryota</taxon>
        <taxon>Fungi</taxon>
        <taxon>Dikarya</taxon>
        <taxon>Ascomycota</taxon>
        <taxon>Taphrinomycotina</taxon>
        <taxon>Pneumocystomycetes</taxon>
        <taxon>Pneumocystaceae</taxon>
        <taxon>Pneumocystis</taxon>
    </lineage>
</organism>
<dbReference type="GO" id="GO:0004842">
    <property type="term" value="F:ubiquitin-protein transferase activity"/>
    <property type="evidence" value="ECO:0007669"/>
    <property type="project" value="TreeGrafter"/>
</dbReference>
<proteinExistence type="predicted"/>
<dbReference type="InterPro" id="IPR017907">
    <property type="entry name" value="Znf_RING_CS"/>
</dbReference>
<evidence type="ECO:0000256" key="1">
    <source>
        <dbReference type="ARBA" id="ARBA00022723"/>
    </source>
</evidence>
<name>A0A0W4ZW48_PNEJ7</name>
<dbReference type="Proteomes" id="UP000053447">
    <property type="component" value="Unassembled WGS sequence"/>
</dbReference>
<keyword evidence="5" id="KW-1185">Reference proteome</keyword>
<protein>
    <recommendedName>
        <fullName evidence="6">RING-type domain-containing protein</fullName>
    </recommendedName>
</protein>
<dbReference type="EMBL" id="LFWA01000001">
    <property type="protein sequence ID" value="KTW32601.1"/>
    <property type="molecule type" value="Genomic_DNA"/>
</dbReference>
<evidence type="ECO:0008006" key="6">
    <source>
        <dbReference type="Google" id="ProtNLM"/>
    </source>
</evidence>
<dbReference type="SUPFAM" id="SSF57850">
    <property type="entry name" value="RING/U-box"/>
    <property type="match status" value="1"/>
</dbReference>
<dbReference type="GeneID" id="28938608"/>
<comment type="caution">
    <text evidence="4">The sequence shown here is derived from an EMBL/GenBank/DDBJ whole genome shotgun (WGS) entry which is preliminary data.</text>
</comment>
<keyword evidence="2" id="KW-0863">Zinc-finger</keyword>
<evidence type="ECO:0000313" key="5">
    <source>
        <dbReference type="Proteomes" id="UP000053447"/>
    </source>
</evidence>
<dbReference type="PANTHER" id="PTHR28042:SF1">
    <property type="entry name" value="E3 UBIQUITIN-PROTEIN LIGASE COMPLEX SLX5-SLX8 SUBUNIT SLX5"/>
    <property type="match status" value="1"/>
</dbReference>
<sequence length="282" mass="32007">MTTQSSTQGEIPVIDLTIDTPSQNEQLSAELQQNHSLFHGRAIDVIDVDSLPDRQCSQRHLEYFQPLSFESFIDLGDMLVLGHSLSQRSSGNAADHLVYPRRITRQAANQIYQWEDQIIRTNDSFLHALMNRMTSSSRRRTNASVRRSTSYPYYIRSHQDLISSSLDYDQLFAETDNEVVSRKNTSSASVQYKKPPEAMKGFTRSLNRNQKLVCPNCIHELGISDDPVKKSIWIGKCGHVYCGSCAFVFRSMKSKGPHAAICAVEHCHKIITGNHNLREIYV</sequence>
<evidence type="ECO:0000313" key="4">
    <source>
        <dbReference type="EMBL" id="KTW32601.1"/>
    </source>
</evidence>
<dbReference type="GO" id="GO:0008270">
    <property type="term" value="F:zinc ion binding"/>
    <property type="evidence" value="ECO:0007669"/>
    <property type="project" value="UniProtKB-KW"/>
</dbReference>
<dbReference type="InterPro" id="IPR038886">
    <property type="entry name" value="E3_SLX5/Rfp1"/>
</dbReference>
<dbReference type="VEuPathDB" id="FungiDB:T551_00086"/>
<dbReference type="AlphaFoldDB" id="A0A0W4ZW48"/>
<dbReference type="GO" id="GO:0033768">
    <property type="term" value="C:SUMO-targeted ubiquitin ligase complex"/>
    <property type="evidence" value="ECO:0007669"/>
    <property type="project" value="TreeGrafter"/>
</dbReference>
<keyword evidence="3" id="KW-0862">Zinc</keyword>
<evidence type="ECO:0000256" key="2">
    <source>
        <dbReference type="ARBA" id="ARBA00022771"/>
    </source>
</evidence>